<dbReference type="EMBL" id="ML994415">
    <property type="protein sequence ID" value="KAF2196336.1"/>
    <property type="molecule type" value="Genomic_DNA"/>
</dbReference>
<dbReference type="CDD" id="cd02440">
    <property type="entry name" value="AdoMet_MTases"/>
    <property type="match status" value="1"/>
</dbReference>
<dbReference type="InterPro" id="IPR029063">
    <property type="entry name" value="SAM-dependent_MTases_sf"/>
</dbReference>
<dbReference type="AlphaFoldDB" id="A0A9P4JB91"/>
<dbReference type="GO" id="GO:0032259">
    <property type="term" value="P:methylation"/>
    <property type="evidence" value="ECO:0007669"/>
    <property type="project" value="UniProtKB-KW"/>
</dbReference>
<evidence type="ECO:0000313" key="3">
    <source>
        <dbReference type="Proteomes" id="UP000799536"/>
    </source>
</evidence>
<gene>
    <name evidence="2" type="ORF">GQ43DRAFT_445216</name>
</gene>
<dbReference type="GO" id="GO:0008168">
    <property type="term" value="F:methyltransferase activity"/>
    <property type="evidence" value="ECO:0007669"/>
    <property type="project" value="UniProtKB-KW"/>
</dbReference>
<dbReference type="PANTHER" id="PTHR43861">
    <property type="entry name" value="TRANS-ACONITATE 2-METHYLTRANSFERASE-RELATED"/>
    <property type="match status" value="1"/>
</dbReference>
<keyword evidence="2" id="KW-0489">Methyltransferase</keyword>
<reference evidence="2" key="1">
    <citation type="journal article" date="2020" name="Stud. Mycol.">
        <title>101 Dothideomycetes genomes: a test case for predicting lifestyles and emergence of pathogens.</title>
        <authorList>
            <person name="Haridas S."/>
            <person name="Albert R."/>
            <person name="Binder M."/>
            <person name="Bloem J."/>
            <person name="Labutti K."/>
            <person name="Salamov A."/>
            <person name="Andreopoulos B."/>
            <person name="Baker S."/>
            <person name="Barry K."/>
            <person name="Bills G."/>
            <person name="Bluhm B."/>
            <person name="Cannon C."/>
            <person name="Castanera R."/>
            <person name="Culley D."/>
            <person name="Daum C."/>
            <person name="Ezra D."/>
            <person name="Gonzalez J."/>
            <person name="Henrissat B."/>
            <person name="Kuo A."/>
            <person name="Liang C."/>
            <person name="Lipzen A."/>
            <person name="Lutzoni F."/>
            <person name="Magnuson J."/>
            <person name="Mondo S."/>
            <person name="Nolan M."/>
            <person name="Ohm R."/>
            <person name="Pangilinan J."/>
            <person name="Park H.-J."/>
            <person name="Ramirez L."/>
            <person name="Alfaro M."/>
            <person name="Sun H."/>
            <person name="Tritt A."/>
            <person name="Yoshinaga Y."/>
            <person name="Zwiers L.-H."/>
            <person name="Turgeon B."/>
            <person name="Goodwin S."/>
            <person name="Spatafora J."/>
            <person name="Crous P."/>
            <person name="Grigoriev I."/>
        </authorList>
    </citation>
    <scope>NUCLEOTIDE SEQUENCE</scope>
    <source>
        <strain evidence="2">ATCC 74209</strain>
    </source>
</reference>
<accession>A0A9P4JB91</accession>
<dbReference type="SUPFAM" id="SSF53335">
    <property type="entry name" value="S-adenosyl-L-methionine-dependent methyltransferases"/>
    <property type="match status" value="1"/>
</dbReference>
<proteinExistence type="predicted"/>
<dbReference type="Proteomes" id="UP000799536">
    <property type="component" value="Unassembled WGS sequence"/>
</dbReference>
<dbReference type="PANTHER" id="PTHR43861:SF3">
    <property type="entry name" value="PUTATIVE (AFU_ORTHOLOGUE AFUA_2G14390)-RELATED"/>
    <property type="match status" value="1"/>
</dbReference>
<keyword evidence="3" id="KW-1185">Reference proteome</keyword>
<comment type="caution">
    <text evidence="2">The sequence shown here is derived from an EMBL/GenBank/DDBJ whole genome shotgun (WGS) entry which is preliminary data.</text>
</comment>
<keyword evidence="1" id="KW-0808">Transferase</keyword>
<sequence length="252" mass="27493">MASAQEINNERFNAEAASWDTNLTTVESSNKAFEAIKRLVPAFSNGTSKNLDVLELGCGTGLLSIQIAPLVRSLVGVDTSDGMVNAFNSKIANLPNPSSANLAAVNTLLENADDVHVQGAAAALASRRGESGHNQPYRFDLILSHLTLHHIPDMPGILRVLYQCLRPGGMIALTDFEDFGEGAVLFHPEDKRPGVERHGIKRSEMQEIIDGVGFNTVRVETAFVLKKKVEVEKGKPEEEREFPFLLCLGERD</sequence>
<name>A0A9P4JB91_9PLEO</name>
<evidence type="ECO:0000256" key="1">
    <source>
        <dbReference type="ARBA" id="ARBA00022679"/>
    </source>
</evidence>
<dbReference type="Pfam" id="PF13489">
    <property type="entry name" value="Methyltransf_23"/>
    <property type="match status" value="1"/>
</dbReference>
<organism evidence="2 3">
    <name type="scientific">Delitschia confertaspora ATCC 74209</name>
    <dbReference type="NCBI Taxonomy" id="1513339"/>
    <lineage>
        <taxon>Eukaryota</taxon>
        <taxon>Fungi</taxon>
        <taxon>Dikarya</taxon>
        <taxon>Ascomycota</taxon>
        <taxon>Pezizomycotina</taxon>
        <taxon>Dothideomycetes</taxon>
        <taxon>Pleosporomycetidae</taxon>
        <taxon>Pleosporales</taxon>
        <taxon>Delitschiaceae</taxon>
        <taxon>Delitschia</taxon>
    </lineage>
</organism>
<protein>
    <submittedName>
        <fullName evidence="2">S-adenosyl-L-methionine-dependent methyltransferase</fullName>
    </submittedName>
</protein>
<evidence type="ECO:0000313" key="2">
    <source>
        <dbReference type="EMBL" id="KAF2196336.1"/>
    </source>
</evidence>
<dbReference type="Gene3D" id="3.40.50.150">
    <property type="entry name" value="Vaccinia Virus protein VP39"/>
    <property type="match status" value="1"/>
</dbReference>
<dbReference type="OrthoDB" id="66144at2759"/>